<organism evidence="1 2">
    <name type="scientific">Alginatibacterium sediminis</name>
    <dbReference type="NCBI Taxonomy" id="2164068"/>
    <lineage>
        <taxon>Bacteria</taxon>
        <taxon>Pseudomonadati</taxon>
        <taxon>Pseudomonadota</taxon>
        <taxon>Gammaproteobacteria</taxon>
        <taxon>Alteromonadales</taxon>
        <taxon>Alteromonadaceae</taxon>
        <taxon>Alginatibacterium</taxon>
    </lineage>
</organism>
<evidence type="ECO:0000313" key="1">
    <source>
        <dbReference type="EMBL" id="RKF20353.1"/>
    </source>
</evidence>
<reference evidence="1 2" key="1">
    <citation type="submission" date="2018-09" db="EMBL/GenBank/DDBJ databases">
        <authorList>
            <person name="Wang Z."/>
        </authorList>
    </citation>
    <scope>NUCLEOTIDE SEQUENCE [LARGE SCALE GENOMIC DNA]</scope>
    <source>
        <strain evidence="1 2">ALS 81</strain>
    </source>
</reference>
<name>A0A420EI43_9ALTE</name>
<dbReference type="AlphaFoldDB" id="A0A420EI43"/>
<keyword evidence="2" id="KW-1185">Reference proteome</keyword>
<evidence type="ECO:0000313" key="2">
    <source>
        <dbReference type="Proteomes" id="UP000286482"/>
    </source>
</evidence>
<dbReference type="EMBL" id="RAQO01000004">
    <property type="protein sequence ID" value="RKF20353.1"/>
    <property type="molecule type" value="Genomic_DNA"/>
</dbReference>
<accession>A0A420EI43</accession>
<sequence>MRLPPRKPAKIAKPDLVFAAFQAWATNNGEIHHAFTIRNIGNAAIEMGVQNQVSVQFYASLNMLLDPMDHDSYTGAGGSILRNSGQSQRLEPNQELDLYWQASGDGRVDYRLFSYSIGSITLADNHPNKNSEIVNNNVSVAAILLNS</sequence>
<comment type="caution">
    <text evidence="1">The sequence shown here is derived from an EMBL/GenBank/DDBJ whole genome shotgun (WGS) entry which is preliminary data.</text>
</comment>
<dbReference type="Proteomes" id="UP000286482">
    <property type="component" value="Unassembled WGS sequence"/>
</dbReference>
<gene>
    <name evidence="1" type="ORF">DBZ36_07900</name>
</gene>
<proteinExistence type="predicted"/>
<protein>
    <submittedName>
        <fullName evidence="1">Uncharacterized protein</fullName>
    </submittedName>
</protein>
<dbReference type="RefSeq" id="WP_120354357.1">
    <property type="nucleotide sequence ID" value="NZ_RAQO01000004.1"/>
</dbReference>